<dbReference type="SUPFAM" id="SSF55874">
    <property type="entry name" value="ATPase domain of HSP90 chaperone/DNA topoisomerase II/histidine kinase"/>
    <property type="match status" value="1"/>
</dbReference>
<comment type="caution">
    <text evidence="4">The sequence shown here is derived from an EMBL/GenBank/DDBJ whole genome shotgun (WGS) entry which is preliminary data.</text>
</comment>
<keyword evidence="4" id="KW-0418">Kinase</keyword>
<dbReference type="InterPro" id="IPR050267">
    <property type="entry name" value="Anti-sigma-factor_SerPK"/>
</dbReference>
<dbReference type="InterPro" id="IPR025847">
    <property type="entry name" value="MEDS_domain"/>
</dbReference>
<dbReference type="Proteomes" id="UP001523216">
    <property type="component" value="Unassembled WGS sequence"/>
</dbReference>
<reference evidence="4 5" key="1">
    <citation type="submission" date="2022-06" db="EMBL/GenBank/DDBJ databases">
        <title>Actinoplanes abujensis sp. nov., isolated from Nigerian arid soil.</title>
        <authorList>
            <person name="Ding P."/>
        </authorList>
    </citation>
    <scope>NUCLEOTIDE SEQUENCE [LARGE SCALE GENOMIC DNA]</scope>
    <source>
        <strain evidence="5">TRM88002</strain>
    </source>
</reference>
<name>A0ABT0YF52_9ACTN</name>
<feature type="domain" description="MEDS" evidence="3">
    <location>
        <begin position="13"/>
        <end position="162"/>
    </location>
</feature>
<dbReference type="RefSeq" id="WP_251803907.1">
    <property type="nucleotide sequence ID" value="NZ_JAMQOL010000072.1"/>
</dbReference>
<dbReference type="Gene3D" id="3.30.565.10">
    <property type="entry name" value="Histidine kinase-like ATPase, C-terminal domain"/>
    <property type="match status" value="1"/>
</dbReference>
<accession>A0ABT0YF52</accession>
<dbReference type="Pfam" id="PF13581">
    <property type="entry name" value="HATPase_c_2"/>
    <property type="match status" value="1"/>
</dbReference>
<evidence type="ECO:0000259" key="3">
    <source>
        <dbReference type="Pfam" id="PF14417"/>
    </source>
</evidence>
<keyword evidence="1" id="KW-0723">Serine/threonine-protein kinase</keyword>
<evidence type="ECO:0000313" key="4">
    <source>
        <dbReference type="EMBL" id="MCM4084152.1"/>
    </source>
</evidence>
<keyword evidence="5" id="KW-1185">Reference proteome</keyword>
<gene>
    <name evidence="4" type="ORF">LXN57_42110</name>
</gene>
<evidence type="ECO:0000259" key="2">
    <source>
        <dbReference type="Pfam" id="PF13581"/>
    </source>
</evidence>
<keyword evidence="4" id="KW-0808">Transferase</keyword>
<dbReference type="InterPro" id="IPR003594">
    <property type="entry name" value="HATPase_dom"/>
</dbReference>
<dbReference type="PANTHER" id="PTHR35526:SF3">
    <property type="entry name" value="ANTI-SIGMA-F FACTOR RSBW"/>
    <property type="match status" value="1"/>
</dbReference>
<proteinExistence type="predicted"/>
<organism evidence="4 5">
    <name type="scientific">Paractinoplanes hotanensis</name>
    <dbReference type="NCBI Taxonomy" id="2906497"/>
    <lineage>
        <taxon>Bacteria</taxon>
        <taxon>Bacillati</taxon>
        <taxon>Actinomycetota</taxon>
        <taxon>Actinomycetes</taxon>
        <taxon>Micromonosporales</taxon>
        <taxon>Micromonosporaceae</taxon>
        <taxon>Paractinoplanes</taxon>
    </lineage>
</organism>
<dbReference type="PANTHER" id="PTHR35526">
    <property type="entry name" value="ANTI-SIGMA-F FACTOR RSBW-RELATED"/>
    <property type="match status" value="1"/>
</dbReference>
<feature type="domain" description="Histidine kinase/HSP90-like ATPase" evidence="2">
    <location>
        <begin position="205"/>
        <end position="320"/>
    </location>
</feature>
<evidence type="ECO:0000256" key="1">
    <source>
        <dbReference type="ARBA" id="ARBA00022527"/>
    </source>
</evidence>
<dbReference type="EMBL" id="JAMQOL010000072">
    <property type="protein sequence ID" value="MCM4084152.1"/>
    <property type="molecule type" value="Genomic_DNA"/>
</dbReference>
<sequence>MTCEQERGDGTAHTALIVDSGEELLPVLVPELRRSAGRYDEILLVVGKETRTLLAEHIGELDGALRWGDPSAFYQRLGFAYESFRRYLAEQHAAGRRVHVVAEPDLTSGVDAGMRADRAAAYLAYEAFCNETYAPYGAAVTCIWNQRHHPANVLDGVRATHRYLLTAAGRVPSPPYLGPERYLAERHDLPLQPPPADIDHEVVLAEVAELSRLRAVLHSWTGEHHFTGEPADDVVVAVVEVAANGLRHGAAPVHVRAWHHKATFIVQCDDTAGRPIPATAGYRRPQLAHAAPGGRGLWLARQLADVVIIDSARGRTSVRLHFPYEVMHRSPA</sequence>
<dbReference type="Pfam" id="PF14417">
    <property type="entry name" value="MEDS"/>
    <property type="match status" value="1"/>
</dbReference>
<protein>
    <submittedName>
        <fullName evidence="4">Sensor histidine kinase</fullName>
    </submittedName>
</protein>
<dbReference type="InterPro" id="IPR036890">
    <property type="entry name" value="HATPase_C_sf"/>
</dbReference>
<dbReference type="GO" id="GO:0016301">
    <property type="term" value="F:kinase activity"/>
    <property type="evidence" value="ECO:0007669"/>
    <property type="project" value="UniProtKB-KW"/>
</dbReference>
<evidence type="ECO:0000313" key="5">
    <source>
        <dbReference type="Proteomes" id="UP001523216"/>
    </source>
</evidence>